<reference evidence="2 3" key="1">
    <citation type="journal article" date="2015" name="Nature">
        <title>rRNA introns, odd ribosomes, and small enigmatic genomes across a large radiation of phyla.</title>
        <authorList>
            <person name="Brown C.T."/>
            <person name="Hug L.A."/>
            <person name="Thomas B.C."/>
            <person name="Sharon I."/>
            <person name="Castelle C.J."/>
            <person name="Singh A."/>
            <person name="Wilkins M.J."/>
            <person name="Williams K.H."/>
            <person name="Banfield J.F."/>
        </authorList>
    </citation>
    <scope>NUCLEOTIDE SEQUENCE [LARGE SCALE GENOMIC DNA]</scope>
</reference>
<proteinExistence type="predicted"/>
<accession>A0A0G1YQR0</accession>
<feature type="region of interest" description="Disordered" evidence="1">
    <location>
        <begin position="1"/>
        <end position="27"/>
    </location>
</feature>
<name>A0A0G1YQR0_9BACT</name>
<evidence type="ECO:0000313" key="3">
    <source>
        <dbReference type="Proteomes" id="UP000033982"/>
    </source>
</evidence>
<dbReference type="AlphaFoldDB" id="A0A0G1YQR0"/>
<feature type="compositionally biased region" description="Basic and acidic residues" evidence="1">
    <location>
        <begin position="18"/>
        <end position="27"/>
    </location>
</feature>
<gene>
    <name evidence="2" type="ORF">UY58_C0005G0020</name>
</gene>
<dbReference type="EMBL" id="LCQN01000005">
    <property type="protein sequence ID" value="KKW17347.1"/>
    <property type="molecule type" value="Genomic_DNA"/>
</dbReference>
<sequence>MKRSEDSCMSYENNEPNKVNDMEKTADMADPNAIVTFLKK</sequence>
<evidence type="ECO:0000256" key="1">
    <source>
        <dbReference type="SAM" id="MobiDB-lite"/>
    </source>
</evidence>
<protein>
    <submittedName>
        <fullName evidence="2">Uncharacterized protein</fullName>
    </submittedName>
</protein>
<organism evidence="2 3">
    <name type="scientific">Candidatus Magasanikbacteria bacterium GW2011_GWA2_50_22</name>
    <dbReference type="NCBI Taxonomy" id="1619043"/>
    <lineage>
        <taxon>Bacteria</taxon>
        <taxon>Candidatus Magasanikiibacteriota</taxon>
    </lineage>
</organism>
<comment type="caution">
    <text evidence="2">The sequence shown here is derived from an EMBL/GenBank/DDBJ whole genome shotgun (WGS) entry which is preliminary data.</text>
</comment>
<evidence type="ECO:0000313" key="2">
    <source>
        <dbReference type="EMBL" id="KKW17347.1"/>
    </source>
</evidence>
<dbReference type="Proteomes" id="UP000033982">
    <property type="component" value="Unassembled WGS sequence"/>
</dbReference>